<dbReference type="OrthoDB" id="419183at2759"/>
<dbReference type="EMBL" id="KQ964247">
    <property type="protein sequence ID" value="KXJ94777.1"/>
    <property type="molecule type" value="Genomic_DNA"/>
</dbReference>
<feature type="domain" description="PHD-type" evidence="6">
    <location>
        <begin position="704"/>
        <end position="756"/>
    </location>
</feature>
<evidence type="ECO:0000256" key="3">
    <source>
        <dbReference type="ARBA" id="ARBA00022833"/>
    </source>
</evidence>
<dbReference type="STRING" id="196109.A0A136JCD5"/>
<dbReference type="GO" id="GO:0008270">
    <property type="term" value="F:zinc ion binding"/>
    <property type="evidence" value="ECO:0007669"/>
    <property type="project" value="UniProtKB-KW"/>
</dbReference>
<feature type="region of interest" description="Disordered" evidence="5">
    <location>
        <begin position="761"/>
        <end position="791"/>
    </location>
</feature>
<dbReference type="PROSITE" id="PS01359">
    <property type="entry name" value="ZF_PHD_1"/>
    <property type="match status" value="1"/>
</dbReference>
<keyword evidence="1" id="KW-0479">Metal-binding</keyword>
<feature type="region of interest" description="Disordered" evidence="5">
    <location>
        <begin position="108"/>
        <end position="164"/>
    </location>
</feature>
<protein>
    <recommendedName>
        <fullName evidence="6">PHD-type domain-containing protein</fullName>
    </recommendedName>
</protein>
<evidence type="ECO:0000256" key="2">
    <source>
        <dbReference type="ARBA" id="ARBA00022771"/>
    </source>
</evidence>
<dbReference type="SUPFAM" id="SSF57903">
    <property type="entry name" value="FYVE/PHD zinc finger"/>
    <property type="match status" value="1"/>
</dbReference>
<keyword evidence="3" id="KW-0862">Zinc</keyword>
<evidence type="ECO:0000256" key="1">
    <source>
        <dbReference type="ARBA" id="ARBA00022723"/>
    </source>
</evidence>
<feature type="compositionally biased region" description="Low complexity" evidence="5">
    <location>
        <begin position="597"/>
        <end position="607"/>
    </location>
</feature>
<feature type="region of interest" description="Disordered" evidence="5">
    <location>
        <begin position="396"/>
        <end position="607"/>
    </location>
</feature>
<dbReference type="InterPro" id="IPR019787">
    <property type="entry name" value="Znf_PHD-finger"/>
</dbReference>
<evidence type="ECO:0000256" key="5">
    <source>
        <dbReference type="SAM" id="MobiDB-lite"/>
    </source>
</evidence>
<reference evidence="8" key="1">
    <citation type="submission" date="2016-02" db="EMBL/GenBank/DDBJ databases">
        <title>Draft genome sequence of Microdochium bolleyi, a fungal endophyte of beachgrass.</title>
        <authorList>
            <consortium name="DOE Joint Genome Institute"/>
            <person name="David A.S."/>
            <person name="May G."/>
            <person name="Haridas S."/>
            <person name="Lim J."/>
            <person name="Wang M."/>
            <person name="Labutti K."/>
            <person name="Lipzen A."/>
            <person name="Barry K."/>
            <person name="Grigoriev I.V."/>
        </authorList>
    </citation>
    <scope>NUCLEOTIDE SEQUENCE [LARGE SCALE GENOMIC DNA]</scope>
    <source>
        <strain evidence="8">J235TASD1</strain>
    </source>
</reference>
<keyword evidence="8" id="KW-1185">Reference proteome</keyword>
<evidence type="ECO:0000313" key="7">
    <source>
        <dbReference type="EMBL" id="KXJ94777.1"/>
    </source>
</evidence>
<dbReference type="InterPro" id="IPR011011">
    <property type="entry name" value="Znf_FYVE_PHD"/>
</dbReference>
<evidence type="ECO:0000313" key="8">
    <source>
        <dbReference type="Proteomes" id="UP000070501"/>
    </source>
</evidence>
<evidence type="ECO:0000259" key="6">
    <source>
        <dbReference type="PROSITE" id="PS50016"/>
    </source>
</evidence>
<name>A0A136JCD5_9PEZI</name>
<feature type="region of interest" description="Disordered" evidence="5">
    <location>
        <begin position="292"/>
        <end position="326"/>
    </location>
</feature>
<dbReference type="InParanoid" id="A0A136JCD5"/>
<keyword evidence="2 4" id="KW-0863">Zinc-finger</keyword>
<feature type="compositionally biased region" description="Polar residues" evidence="5">
    <location>
        <begin position="475"/>
        <end position="486"/>
    </location>
</feature>
<proteinExistence type="predicted"/>
<dbReference type="Gene3D" id="3.30.40.10">
    <property type="entry name" value="Zinc/RING finger domain, C3HC4 (zinc finger)"/>
    <property type="match status" value="1"/>
</dbReference>
<feature type="region of interest" description="Disordered" evidence="5">
    <location>
        <begin position="1"/>
        <end position="27"/>
    </location>
</feature>
<dbReference type="InterPro" id="IPR013083">
    <property type="entry name" value="Znf_RING/FYVE/PHD"/>
</dbReference>
<gene>
    <name evidence="7" type="ORF">Micbo1qcDRAFT_46426</name>
</gene>
<sequence>MSGEGNNSSFGVSRSQPPTPRQTPTSAVFPASVFETPNSDRHAFNDATTWTPKFAEEYSVFNTTPGNLSGGHGRFPDLSAPSPYLGAAAKRRPLSVESLAAEVASHTNHFTNSQDVPLPPVDPSRRLSSSPAGLIATPRPLEPGTPTTTQHRSEKRKRRKDSQGVVNLQIATPPPSAHKGGRRLVPKPQDEVMQDEHLYTHDFVAGPVPQQNMGSFTMTSPTDMFGFPLAPATAPAFTEARSFWDADMTGMEMDFSMADASMFQAAAAAGHRQGDSMDWGRSHEMFQAQGMMAPQNHESRPAQPISKKERPLAPKPATSDSGPARGDVAALAHSFPINVGDPFAIGGAGGVDPGLLFTRPSSSGMIPATFDPMGQVPLLGQPMLQSNHTQSTFANQAEAHGELRRSASSKDVSSKKGERIVGSSPAKALGRPGLSRSMSENRGRKTLARSATLPTLAPASRSMAPPPQQQQQQQKNVRPSAANSRTGGRVSPLKHNRRLSSLASIPETASSRTRTAVKFTIDSRGRARAETTTVVVGKPGDDDRTPRANRVLDPSRKTRSPSKSWASGEDDSSSDDEPIIIPSRNSSFMMPEHPRPSSSDMYYSSRRSISENSSSSLGIYFNEQLPDGGAESDAETVLNVPDTSPPVGDAASELRKVVQTRQQHMSVDTSRAFVSAPPHGMGAMSPTKLGDVSLPTPSSDRGSHVRCVCSSTQSRINGDAYMVQCESCEMYLHGKCINITRQTHPKVYICAYCANTSNAQAHTSRDPRKHGNSMPRVASSPLAHKSFQSFR</sequence>
<dbReference type="PROSITE" id="PS50016">
    <property type="entry name" value="ZF_PHD_2"/>
    <property type="match status" value="1"/>
</dbReference>
<feature type="compositionally biased region" description="Polar residues" evidence="5">
    <location>
        <begin position="1"/>
        <end position="12"/>
    </location>
</feature>
<dbReference type="InterPro" id="IPR019786">
    <property type="entry name" value="Zinc_finger_PHD-type_CS"/>
</dbReference>
<evidence type="ECO:0000256" key="4">
    <source>
        <dbReference type="PROSITE-ProRule" id="PRU00146"/>
    </source>
</evidence>
<dbReference type="AlphaFoldDB" id="A0A136JCD5"/>
<dbReference type="Proteomes" id="UP000070501">
    <property type="component" value="Unassembled WGS sequence"/>
</dbReference>
<accession>A0A136JCD5</accession>
<organism evidence="7 8">
    <name type="scientific">Microdochium bolleyi</name>
    <dbReference type="NCBI Taxonomy" id="196109"/>
    <lineage>
        <taxon>Eukaryota</taxon>
        <taxon>Fungi</taxon>
        <taxon>Dikarya</taxon>
        <taxon>Ascomycota</taxon>
        <taxon>Pezizomycotina</taxon>
        <taxon>Sordariomycetes</taxon>
        <taxon>Xylariomycetidae</taxon>
        <taxon>Xylariales</taxon>
        <taxon>Microdochiaceae</taxon>
        <taxon>Microdochium</taxon>
    </lineage>
</organism>
<dbReference type="SMART" id="SM00249">
    <property type="entry name" value="PHD"/>
    <property type="match status" value="1"/>
</dbReference>
<feature type="compositionally biased region" description="Acidic residues" evidence="5">
    <location>
        <begin position="568"/>
        <end position="578"/>
    </location>
</feature>
<dbReference type="InterPro" id="IPR001965">
    <property type="entry name" value="Znf_PHD"/>
</dbReference>
<feature type="compositionally biased region" description="Polar residues" evidence="5">
    <location>
        <begin position="499"/>
        <end position="514"/>
    </location>
</feature>